<organism evidence="2 3">
    <name type="scientific">Chlamydomonas eustigma</name>
    <dbReference type="NCBI Taxonomy" id="1157962"/>
    <lineage>
        <taxon>Eukaryota</taxon>
        <taxon>Viridiplantae</taxon>
        <taxon>Chlorophyta</taxon>
        <taxon>core chlorophytes</taxon>
        <taxon>Chlorophyceae</taxon>
        <taxon>CS clade</taxon>
        <taxon>Chlamydomonadales</taxon>
        <taxon>Chlamydomonadaceae</taxon>
        <taxon>Chlamydomonas</taxon>
    </lineage>
</organism>
<evidence type="ECO:0000313" key="2">
    <source>
        <dbReference type="EMBL" id="GAX85811.1"/>
    </source>
</evidence>
<evidence type="ECO:0000313" key="3">
    <source>
        <dbReference type="Proteomes" id="UP000232323"/>
    </source>
</evidence>
<dbReference type="EMBL" id="BEGY01000194">
    <property type="protein sequence ID" value="GAX85811.1"/>
    <property type="molecule type" value="Genomic_DNA"/>
</dbReference>
<proteinExistence type="predicted"/>
<keyword evidence="3" id="KW-1185">Reference proteome</keyword>
<dbReference type="Proteomes" id="UP000232323">
    <property type="component" value="Unassembled WGS sequence"/>
</dbReference>
<gene>
    <name evidence="2" type="ORF">CEUSTIGMA_g13226.t1</name>
</gene>
<accession>A0A250XRU1</accession>
<name>A0A250XRU1_9CHLO</name>
<feature type="region of interest" description="Disordered" evidence="1">
    <location>
        <begin position="1"/>
        <end position="37"/>
    </location>
</feature>
<evidence type="ECO:0000256" key="1">
    <source>
        <dbReference type="SAM" id="MobiDB-lite"/>
    </source>
</evidence>
<dbReference type="AlphaFoldDB" id="A0A250XRU1"/>
<comment type="caution">
    <text evidence="2">The sequence shown here is derived from an EMBL/GenBank/DDBJ whole genome shotgun (WGS) entry which is preliminary data.</text>
</comment>
<sequence length="241" mass="27619">MVHQNCGVSAPARSKRRKYRAKRYEYSQQNKHHSNRRSLLRRKYQERKSLEEQSAGVCPVLTLATKGLMKKHQLEHLLTQGERWWVIYLSLQDVERCTVIDADLKGKVVSMEHAEGLLDISLKNTLVVSADASHLSLLWMPTCNVERRLGEMHEQLLKSRASMTEVKRGATKSSSCGGKMFCAGLTNPRYQHHLPGRYLKERKDRAQMKIVDNVLAMLADEVYRILHAEVEGCSRIPPPVM</sequence>
<protein>
    <submittedName>
        <fullName evidence="2">Uncharacterized protein</fullName>
    </submittedName>
</protein>
<reference evidence="2 3" key="1">
    <citation type="submission" date="2017-08" db="EMBL/GenBank/DDBJ databases">
        <title>Acidophilic green algal genome provides insights into adaptation to an acidic environment.</title>
        <authorList>
            <person name="Hirooka S."/>
            <person name="Hirose Y."/>
            <person name="Kanesaki Y."/>
            <person name="Higuchi S."/>
            <person name="Fujiwara T."/>
            <person name="Onuma R."/>
            <person name="Era A."/>
            <person name="Ohbayashi R."/>
            <person name="Uzuka A."/>
            <person name="Nozaki H."/>
            <person name="Yoshikawa H."/>
            <person name="Miyagishima S.Y."/>
        </authorList>
    </citation>
    <scope>NUCLEOTIDE SEQUENCE [LARGE SCALE GENOMIC DNA]</scope>
    <source>
        <strain evidence="2 3">NIES-2499</strain>
    </source>
</reference>